<dbReference type="InterPro" id="IPR036291">
    <property type="entry name" value="NAD(P)-bd_dom_sf"/>
</dbReference>
<protein>
    <recommendedName>
        <fullName evidence="2">Gfo/Idh/MocA-like oxidoreductase N-terminal domain-containing protein</fullName>
    </recommendedName>
</protein>
<dbReference type="Pfam" id="PF01408">
    <property type="entry name" value="GFO_IDH_MocA"/>
    <property type="match status" value="1"/>
</dbReference>
<comment type="caution">
    <text evidence="3">The sequence shown here is derived from an EMBL/GenBank/DDBJ whole genome shotgun (WGS) entry which is preliminary data.</text>
</comment>
<dbReference type="GO" id="GO:0016491">
    <property type="term" value="F:oxidoreductase activity"/>
    <property type="evidence" value="ECO:0007669"/>
    <property type="project" value="UniProtKB-KW"/>
</dbReference>
<dbReference type="PANTHER" id="PTHR42840">
    <property type="entry name" value="NAD(P)-BINDING ROSSMANN-FOLD SUPERFAMILY PROTEIN-RELATED"/>
    <property type="match status" value="1"/>
</dbReference>
<evidence type="ECO:0000259" key="2">
    <source>
        <dbReference type="Pfam" id="PF01408"/>
    </source>
</evidence>
<dbReference type="OrthoDB" id="198798at2759"/>
<accession>A0A0M0LRI7</accession>
<keyword evidence="1" id="KW-0560">Oxidoreductase</keyword>
<dbReference type="GO" id="GO:0006740">
    <property type="term" value="P:NADPH regeneration"/>
    <property type="evidence" value="ECO:0007669"/>
    <property type="project" value="TreeGrafter"/>
</dbReference>
<dbReference type="GO" id="GO:0005737">
    <property type="term" value="C:cytoplasm"/>
    <property type="evidence" value="ECO:0007669"/>
    <property type="project" value="TreeGrafter"/>
</dbReference>
<dbReference type="PANTHER" id="PTHR42840:SF3">
    <property type="entry name" value="BINDING ROSSMANN FOLD OXIDOREDUCTASE, PUTATIVE (AFU_ORTHOLOGUE AFUA_2G10240)-RELATED"/>
    <property type="match status" value="1"/>
</dbReference>
<reference evidence="4" key="1">
    <citation type="journal article" date="2015" name="PLoS Genet.">
        <title>Genome Sequence and Transcriptome Analyses of Chrysochromulina tobin: Metabolic Tools for Enhanced Algal Fitness in the Prominent Order Prymnesiales (Haptophyceae).</title>
        <authorList>
            <person name="Hovde B.T."/>
            <person name="Deodato C.R."/>
            <person name="Hunsperger H.M."/>
            <person name="Ryken S.A."/>
            <person name="Yost W."/>
            <person name="Jha R.K."/>
            <person name="Patterson J."/>
            <person name="Monnat R.J. Jr."/>
            <person name="Barlow S.B."/>
            <person name="Starkenburg S.R."/>
            <person name="Cattolico R.A."/>
        </authorList>
    </citation>
    <scope>NUCLEOTIDE SEQUENCE</scope>
    <source>
        <strain evidence="4">CCMP291</strain>
    </source>
</reference>
<gene>
    <name evidence="3" type="ORF">Ctob_013964</name>
</gene>
<feature type="domain" description="Gfo/Idh/MocA-like oxidoreductase N-terminal" evidence="2">
    <location>
        <begin position="48"/>
        <end position="125"/>
    </location>
</feature>
<dbReference type="Proteomes" id="UP000037460">
    <property type="component" value="Unassembled WGS sequence"/>
</dbReference>
<dbReference type="GO" id="GO:0000166">
    <property type="term" value="F:nucleotide binding"/>
    <property type="evidence" value="ECO:0007669"/>
    <property type="project" value="InterPro"/>
</dbReference>
<dbReference type="Gene3D" id="3.30.360.10">
    <property type="entry name" value="Dihydrodipicolinate Reductase, domain 2"/>
    <property type="match status" value="1"/>
</dbReference>
<dbReference type="InterPro" id="IPR000683">
    <property type="entry name" value="Gfo/Idh/MocA-like_OxRdtase_N"/>
</dbReference>
<proteinExistence type="predicted"/>
<dbReference type="AlphaFoldDB" id="A0A0M0LRI7"/>
<dbReference type="SUPFAM" id="SSF51735">
    <property type="entry name" value="NAD(P)-binding Rossmann-fold domains"/>
    <property type="match status" value="1"/>
</dbReference>
<evidence type="ECO:0000313" key="3">
    <source>
        <dbReference type="EMBL" id="KOO53492.1"/>
    </source>
</evidence>
<evidence type="ECO:0000313" key="4">
    <source>
        <dbReference type="Proteomes" id="UP000037460"/>
    </source>
</evidence>
<name>A0A0M0LRI7_9EUKA</name>
<evidence type="ECO:0000256" key="1">
    <source>
        <dbReference type="ARBA" id="ARBA00023002"/>
    </source>
</evidence>
<dbReference type="EMBL" id="JWZX01000206">
    <property type="protein sequence ID" value="KOO53492.1"/>
    <property type="molecule type" value="Genomic_DNA"/>
</dbReference>
<sequence length="380" mass="40467">MGWFHLTQLLEHEAVTVSAVVEPYFMGPGHGKSGSESFDELVKANPEVVFCASIGEVPAATGDAGAPRLFLIAGRTCDAKRLFMEALEAGATHIYIEKPAGESAAQLREMKAAADARNVSVVVGYNKNVAAYTRDALAALLAVGDGAPLPRVTLLHCNEFVPGEPLLAFLRGPGGEGMLHNMCCHELALACTLFGVSADRVTSIVLDPNASELIDLGDGRSDWSRVTFTLKLAEMPADAPPPPPGSVRVDELTFSADRCGGNFSKIVLTDASSGRATSEFRLPSPEHEAWIMKAQKADPLIRPYFLQQAPDYERLKNTFLSHIGSGKAGIPDGVVGLEGAIDALTLADMLVPAIKQCWADGAPWTWHPPASADAKRQKVV</sequence>
<organism evidence="3 4">
    <name type="scientific">Chrysochromulina tobinii</name>
    <dbReference type="NCBI Taxonomy" id="1460289"/>
    <lineage>
        <taxon>Eukaryota</taxon>
        <taxon>Haptista</taxon>
        <taxon>Haptophyta</taxon>
        <taxon>Prymnesiophyceae</taxon>
        <taxon>Prymnesiales</taxon>
        <taxon>Chrysochromulinaceae</taxon>
        <taxon>Chrysochromulina</taxon>
    </lineage>
</organism>
<dbReference type="Gene3D" id="3.40.50.720">
    <property type="entry name" value="NAD(P)-binding Rossmann-like Domain"/>
    <property type="match status" value="1"/>
</dbReference>
<keyword evidence="4" id="KW-1185">Reference proteome</keyword>